<dbReference type="Proteomes" id="UP000317881">
    <property type="component" value="Unassembled WGS sequence"/>
</dbReference>
<proteinExistence type="predicted"/>
<comment type="caution">
    <text evidence="2">The sequence shown here is derived from an EMBL/GenBank/DDBJ whole genome shotgun (WGS) entry which is preliminary data.</text>
</comment>
<dbReference type="EMBL" id="BJND01000022">
    <property type="protein sequence ID" value="GEC05680.1"/>
    <property type="molecule type" value="Genomic_DNA"/>
</dbReference>
<keyword evidence="3" id="KW-1185">Reference proteome</keyword>
<accession>A0A4Y3VIR1</accession>
<protein>
    <submittedName>
        <fullName evidence="2">Uncharacterized protein</fullName>
    </submittedName>
</protein>
<evidence type="ECO:0000256" key="1">
    <source>
        <dbReference type="SAM" id="MobiDB-lite"/>
    </source>
</evidence>
<dbReference type="RefSeq" id="WP_141310320.1">
    <property type="nucleotide sequence ID" value="NZ_BJND01000022.1"/>
</dbReference>
<evidence type="ECO:0000313" key="3">
    <source>
        <dbReference type="Proteomes" id="UP000317881"/>
    </source>
</evidence>
<dbReference type="OrthoDB" id="4325173at2"/>
<organism evidence="2 3">
    <name type="scientific">Streptomyces spinoverrucosus</name>
    <dbReference type="NCBI Taxonomy" id="284043"/>
    <lineage>
        <taxon>Bacteria</taxon>
        <taxon>Bacillati</taxon>
        <taxon>Actinomycetota</taxon>
        <taxon>Actinomycetes</taxon>
        <taxon>Kitasatosporales</taxon>
        <taxon>Streptomycetaceae</taxon>
        <taxon>Streptomyces</taxon>
    </lineage>
</organism>
<feature type="region of interest" description="Disordered" evidence="1">
    <location>
        <begin position="1"/>
        <end position="29"/>
    </location>
</feature>
<gene>
    <name evidence="2" type="ORF">SSP24_33350</name>
</gene>
<feature type="compositionally biased region" description="Low complexity" evidence="1">
    <location>
        <begin position="1"/>
        <end position="19"/>
    </location>
</feature>
<name>A0A4Y3VIR1_9ACTN</name>
<evidence type="ECO:0000313" key="2">
    <source>
        <dbReference type="EMBL" id="GEC05680.1"/>
    </source>
</evidence>
<dbReference type="AlphaFoldDB" id="A0A4Y3VIR1"/>
<reference evidence="2 3" key="1">
    <citation type="submission" date="2019-06" db="EMBL/GenBank/DDBJ databases">
        <title>Whole genome shotgun sequence of Streptomyces spinoverrucosus NBRC 14228.</title>
        <authorList>
            <person name="Hosoyama A."/>
            <person name="Uohara A."/>
            <person name="Ohji S."/>
            <person name="Ichikawa N."/>
        </authorList>
    </citation>
    <scope>NUCLEOTIDE SEQUENCE [LARGE SCALE GENOMIC DNA]</scope>
    <source>
        <strain evidence="2 3">NBRC 14228</strain>
    </source>
</reference>
<sequence length="79" mass="8170">MTCPARAAAPAAPHAPAAPSVERATSLSEASLGTTTAQALERIAQLANELCEHLTDAQWRTAVRIRDLAETAQSTDGAS</sequence>